<proteinExistence type="inferred from homology"/>
<dbReference type="InterPro" id="IPR027417">
    <property type="entry name" value="P-loop_NTPase"/>
</dbReference>
<evidence type="ECO:0000256" key="3">
    <source>
        <dbReference type="ARBA" id="ARBA00023134"/>
    </source>
</evidence>
<dbReference type="CDD" id="cd00154">
    <property type="entry name" value="Rab"/>
    <property type="match status" value="1"/>
</dbReference>
<dbReference type="InterPro" id="IPR005225">
    <property type="entry name" value="Small_GTP-bd"/>
</dbReference>
<dbReference type="PANTHER" id="PTHR47981:SF20">
    <property type="entry name" value="RAS-RELATED PROTEIN RAB-7A"/>
    <property type="match status" value="1"/>
</dbReference>
<dbReference type="SMART" id="SM00176">
    <property type="entry name" value="RAN"/>
    <property type="match status" value="1"/>
</dbReference>
<sequence>MRCLFNPSFVQIDLWMTNSRPNPILKVILLGDSGVGKSSLINRYVNEKFSENNMQTIGVDLFTKVADVEGSKVTLQIWDTGGQERFRALRTPFYRGADCAVLVYSKDSQQSVDNLSHWRSEFEKHAGSAPILVAMNKSEIEGAAPEGGFQIAEDEGIQHFKVSAKTSEGVNHLFEAAARIGVPTAVERLEESLQQSNIVSIRAQPQSRKSCC</sequence>
<keyword evidence="5" id="KW-1185">Reference proteome</keyword>
<gene>
    <name evidence="4" type="ORF">OKIOD_LOCUS14410</name>
</gene>
<dbReference type="SMART" id="SM00174">
    <property type="entry name" value="RHO"/>
    <property type="match status" value="1"/>
</dbReference>
<dbReference type="SMART" id="SM00173">
    <property type="entry name" value="RAS"/>
    <property type="match status" value="1"/>
</dbReference>
<dbReference type="PROSITE" id="PS51421">
    <property type="entry name" value="RAS"/>
    <property type="match status" value="1"/>
</dbReference>
<dbReference type="PROSITE" id="PS51419">
    <property type="entry name" value="RAB"/>
    <property type="match status" value="1"/>
</dbReference>
<comment type="similarity">
    <text evidence="1">Belongs to the small GTPase superfamily. Rab family.</text>
</comment>
<dbReference type="NCBIfam" id="TIGR00231">
    <property type="entry name" value="small_GTP"/>
    <property type="match status" value="1"/>
</dbReference>
<dbReference type="EMBL" id="OU015567">
    <property type="protein sequence ID" value="CAG5111325.1"/>
    <property type="molecule type" value="Genomic_DNA"/>
</dbReference>
<dbReference type="PRINTS" id="PR00449">
    <property type="entry name" value="RASTRNSFRMNG"/>
</dbReference>
<dbReference type="Pfam" id="PF00071">
    <property type="entry name" value="Ras"/>
    <property type="match status" value="1"/>
</dbReference>
<keyword evidence="2" id="KW-0547">Nucleotide-binding</keyword>
<dbReference type="Gene3D" id="3.40.50.300">
    <property type="entry name" value="P-loop containing nucleotide triphosphate hydrolases"/>
    <property type="match status" value="1"/>
</dbReference>
<evidence type="ECO:0000256" key="1">
    <source>
        <dbReference type="ARBA" id="ARBA00006270"/>
    </source>
</evidence>
<dbReference type="InterPro" id="IPR001806">
    <property type="entry name" value="Small_GTPase"/>
</dbReference>
<evidence type="ECO:0000256" key="2">
    <source>
        <dbReference type="ARBA" id="ARBA00022741"/>
    </source>
</evidence>
<dbReference type="PANTHER" id="PTHR47981">
    <property type="entry name" value="RAB FAMILY"/>
    <property type="match status" value="1"/>
</dbReference>
<evidence type="ECO:0000313" key="5">
    <source>
        <dbReference type="Proteomes" id="UP001158576"/>
    </source>
</evidence>
<name>A0ABN7T6X0_OIKDI</name>
<dbReference type="SUPFAM" id="SSF52540">
    <property type="entry name" value="P-loop containing nucleoside triphosphate hydrolases"/>
    <property type="match status" value="1"/>
</dbReference>
<reference evidence="4 5" key="1">
    <citation type="submission" date="2021-04" db="EMBL/GenBank/DDBJ databases">
        <authorList>
            <person name="Bliznina A."/>
        </authorList>
    </citation>
    <scope>NUCLEOTIDE SEQUENCE [LARGE SCALE GENOMIC DNA]</scope>
</reference>
<dbReference type="Proteomes" id="UP001158576">
    <property type="component" value="Chromosome 2"/>
</dbReference>
<evidence type="ECO:0000313" key="4">
    <source>
        <dbReference type="EMBL" id="CAG5111325.1"/>
    </source>
</evidence>
<organism evidence="4 5">
    <name type="scientific">Oikopleura dioica</name>
    <name type="common">Tunicate</name>
    <dbReference type="NCBI Taxonomy" id="34765"/>
    <lineage>
        <taxon>Eukaryota</taxon>
        <taxon>Metazoa</taxon>
        <taxon>Chordata</taxon>
        <taxon>Tunicata</taxon>
        <taxon>Appendicularia</taxon>
        <taxon>Copelata</taxon>
        <taxon>Oikopleuridae</taxon>
        <taxon>Oikopleura</taxon>
    </lineage>
</organism>
<keyword evidence="3" id="KW-0342">GTP-binding</keyword>
<dbReference type="SMART" id="SM00175">
    <property type="entry name" value="RAB"/>
    <property type="match status" value="1"/>
</dbReference>
<protein>
    <submittedName>
        <fullName evidence="4">Oidioi.mRNA.OKI2018_I69.chr2.g5645.t1.cds</fullName>
    </submittedName>
</protein>
<accession>A0ABN7T6X0</accession>